<dbReference type="GO" id="GO:0016301">
    <property type="term" value="F:kinase activity"/>
    <property type="evidence" value="ECO:0007669"/>
    <property type="project" value="UniProtKB-KW"/>
</dbReference>
<name>A0A1C6J0C7_9FIRM</name>
<feature type="domain" description="Pyruvate kinase C-terminal" evidence="1">
    <location>
        <begin position="12"/>
        <end position="157"/>
    </location>
</feature>
<dbReference type="PIRSF" id="PIRSF016138">
    <property type="entry name" value="UCP016138"/>
    <property type="match status" value="1"/>
</dbReference>
<protein>
    <submittedName>
        <fullName evidence="2">Pyruvate kinase, alpha/beta domain</fullName>
    </submittedName>
</protein>
<keyword evidence="2" id="KW-0808">Transferase</keyword>
<sequence length="187" mass="19710">MIFTKMGKAGTDETARIAIQTAKERGIRHIVIASSTGYTAQYFKNCGVQVTVVTLAYGSRKPGQNVMDEAVRQQLKDDGFAVCTAAHALSAGERSISTDAGGMYPLELIAHTLYMLSQGAKVCVECAAMALDGGHIPYGEDIVAVGGTGHGADTAVVLRPGYSKTILKSSIKDVLCLPDKSVLKEEA</sequence>
<proteinExistence type="predicted"/>
<dbReference type="Gene3D" id="3.40.1380.20">
    <property type="entry name" value="Pyruvate kinase, C-terminal domain"/>
    <property type="match status" value="1"/>
</dbReference>
<accession>A0A1C6J0C7</accession>
<keyword evidence="2" id="KW-0418">Kinase</keyword>
<dbReference type="InterPro" id="IPR036918">
    <property type="entry name" value="Pyrv_Knase_C_sf"/>
</dbReference>
<dbReference type="SUPFAM" id="SSF52935">
    <property type="entry name" value="PK C-terminal domain-like"/>
    <property type="match status" value="1"/>
</dbReference>
<keyword evidence="2" id="KW-0670">Pyruvate</keyword>
<evidence type="ECO:0000259" key="1">
    <source>
        <dbReference type="Pfam" id="PF02887"/>
    </source>
</evidence>
<dbReference type="InterPro" id="IPR015074">
    <property type="entry name" value="DUF1867"/>
</dbReference>
<reference evidence="2" key="1">
    <citation type="submission" date="2015-09" db="EMBL/GenBank/DDBJ databases">
        <authorList>
            <consortium name="Pathogen Informatics"/>
        </authorList>
    </citation>
    <scope>NUCLEOTIDE SEQUENCE</scope>
    <source>
        <strain evidence="2">2789STDY5834896</strain>
    </source>
</reference>
<dbReference type="InterPro" id="IPR015795">
    <property type="entry name" value="Pyrv_Knase_C"/>
</dbReference>
<dbReference type="AlphaFoldDB" id="A0A1C6J0C7"/>
<gene>
    <name evidence="2" type="ORF">SAMEA3545359_01790</name>
</gene>
<dbReference type="Pfam" id="PF02887">
    <property type="entry name" value="PK_C"/>
    <property type="match status" value="1"/>
</dbReference>
<organism evidence="2">
    <name type="scientific">uncultured Anaerotruncus sp</name>
    <dbReference type="NCBI Taxonomy" id="905011"/>
    <lineage>
        <taxon>Bacteria</taxon>
        <taxon>Bacillati</taxon>
        <taxon>Bacillota</taxon>
        <taxon>Clostridia</taxon>
        <taxon>Eubacteriales</taxon>
        <taxon>Oscillospiraceae</taxon>
        <taxon>Anaerotruncus</taxon>
        <taxon>environmental samples</taxon>
    </lineage>
</organism>
<dbReference type="EMBL" id="FMHG01000001">
    <property type="protein sequence ID" value="SCJ75115.1"/>
    <property type="molecule type" value="Genomic_DNA"/>
</dbReference>
<evidence type="ECO:0000313" key="2">
    <source>
        <dbReference type="EMBL" id="SCJ75115.1"/>
    </source>
</evidence>